<evidence type="ECO:0000313" key="2">
    <source>
        <dbReference type="Proteomes" id="UP000016935"/>
    </source>
</evidence>
<dbReference type="HOGENOM" id="CLU_058253_0_0_1"/>
<gene>
    <name evidence="1" type="ORF">SETTUDRAFT_178486</name>
</gene>
<reference evidence="1 2" key="1">
    <citation type="journal article" date="2012" name="PLoS Pathog.">
        <title>Diverse lifestyles and strategies of plant pathogenesis encoded in the genomes of eighteen Dothideomycetes fungi.</title>
        <authorList>
            <person name="Ohm R.A."/>
            <person name="Feau N."/>
            <person name="Henrissat B."/>
            <person name="Schoch C.L."/>
            <person name="Horwitz B.A."/>
            <person name="Barry K.W."/>
            <person name="Condon B.J."/>
            <person name="Copeland A.C."/>
            <person name="Dhillon B."/>
            <person name="Glaser F."/>
            <person name="Hesse C.N."/>
            <person name="Kosti I."/>
            <person name="LaButti K."/>
            <person name="Lindquist E.A."/>
            <person name="Lucas S."/>
            <person name="Salamov A.A."/>
            <person name="Bradshaw R.E."/>
            <person name="Ciuffetti L."/>
            <person name="Hamelin R.C."/>
            <person name="Kema G.H.J."/>
            <person name="Lawrence C."/>
            <person name="Scott J.A."/>
            <person name="Spatafora J.W."/>
            <person name="Turgeon B.G."/>
            <person name="de Wit P.J.G.M."/>
            <person name="Zhong S."/>
            <person name="Goodwin S.B."/>
            <person name="Grigoriev I.V."/>
        </authorList>
    </citation>
    <scope>NUCLEOTIDE SEQUENCE [LARGE SCALE GENOMIC DNA]</scope>
    <source>
        <strain evidence="2">28A</strain>
    </source>
</reference>
<dbReference type="STRING" id="671987.R0KH77"/>
<dbReference type="AlphaFoldDB" id="R0KH77"/>
<dbReference type="OrthoDB" id="3688094at2759"/>
<proteinExistence type="predicted"/>
<dbReference type="eggNOG" id="ENOG502S9BE">
    <property type="taxonomic scope" value="Eukaryota"/>
</dbReference>
<evidence type="ECO:0000313" key="1">
    <source>
        <dbReference type="EMBL" id="EOA92228.1"/>
    </source>
</evidence>
<protein>
    <submittedName>
        <fullName evidence="1">Uncharacterized protein</fullName>
    </submittedName>
</protein>
<dbReference type="EMBL" id="KB908481">
    <property type="protein sequence ID" value="EOA92228.1"/>
    <property type="molecule type" value="Genomic_DNA"/>
</dbReference>
<sequence>MRFAETSDNRRGEPILTRLCKESEEQPQQRPQVRRRAGRYPYATSLTLQINAVADRQKGLPIAVTRDEAGVLDINFQRQFRLIQAKTDDLELCVCTKNIIADVELANAHAPSWNPYWDCQLLSRPKVPAWYVHDCETSLPQPRRYVELNNDTRGVIVGCNINGFVSLETYGHGGKPHHYAQRRDVAPKLTAYICLPLAKGEFITAAWIRELNNAISIREPVLVLSTCFQRTCTSGPYVPRECQQEYRYEALVEQSAHRITGFCYNDKGGLPSSQAKIGVTYEEKPMGPLSNPPFQAAYTLPNSRIPQWFVSSACLAGALHVRLFVDTKQPHTPTMGMLLTYGNRQESLGQCRFDCDVEDYDLTGPIYFSSGETEFGPYTNITCNSVKEQGWREIPPTAKLVWWFTATCSQLDVSII</sequence>
<accession>R0KH77</accession>
<dbReference type="Proteomes" id="UP000016935">
    <property type="component" value="Unassembled WGS sequence"/>
</dbReference>
<reference evidence="1 2" key="2">
    <citation type="journal article" date="2013" name="PLoS Genet.">
        <title>Comparative genome structure, secondary metabolite, and effector coding capacity across Cochliobolus pathogens.</title>
        <authorList>
            <person name="Condon B.J."/>
            <person name="Leng Y."/>
            <person name="Wu D."/>
            <person name="Bushley K.E."/>
            <person name="Ohm R.A."/>
            <person name="Otillar R."/>
            <person name="Martin J."/>
            <person name="Schackwitz W."/>
            <person name="Grimwood J."/>
            <person name="MohdZainudin N."/>
            <person name="Xue C."/>
            <person name="Wang R."/>
            <person name="Manning V.A."/>
            <person name="Dhillon B."/>
            <person name="Tu Z.J."/>
            <person name="Steffenson B.J."/>
            <person name="Salamov A."/>
            <person name="Sun H."/>
            <person name="Lowry S."/>
            <person name="LaButti K."/>
            <person name="Han J."/>
            <person name="Copeland A."/>
            <person name="Lindquist E."/>
            <person name="Barry K."/>
            <person name="Schmutz J."/>
            <person name="Baker S.E."/>
            <person name="Ciuffetti L.M."/>
            <person name="Grigoriev I.V."/>
            <person name="Zhong S."/>
            <person name="Turgeon B.G."/>
        </authorList>
    </citation>
    <scope>NUCLEOTIDE SEQUENCE [LARGE SCALE GENOMIC DNA]</scope>
    <source>
        <strain evidence="2">28A</strain>
    </source>
</reference>
<name>R0KH77_EXST2</name>
<keyword evidence="2" id="KW-1185">Reference proteome</keyword>
<dbReference type="RefSeq" id="XP_008021111.1">
    <property type="nucleotide sequence ID" value="XM_008022920.1"/>
</dbReference>
<organism evidence="1 2">
    <name type="scientific">Exserohilum turcicum (strain 28A)</name>
    <name type="common">Northern leaf blight fungus</name>
    <name type="synonym">Setosphaeria turcica</name>
    <dbReference type="NCBI Taxonomy" id="671987"/>
    <lineage>
        <taxon>Eukaryota</taxon>
        <taxon>Fungi</taxon>
        <taxon>Dikarya</taxon>
        <taxon>Ascomycota</taxon>
        <taxon>Pezizomycotina</taxon>
        <taxon>Dothideomycetes</taxon>
        <taxon>Pleosporomycetidae</taxon>
        <taxon>Pleosporales</taxon>
        <taxon>Pleosporineae</taxon>
        <taxon>Pleosporaceae</taxon>
        <taxon>Exserohilum</taxon>
    </lineage>
</organism>
<dbReference type="GeneID" id="19401617"/>